<comment type="caution">
    <text evidence="1">The sequence shown here is derived from an EMBL/GenBank/DDBJ whole genome shotgun (WGS) entry which is preliminary data.</text>
</comment>
<organism evidence="1 2">
    <name type="scientific">Streblomastix strix</name>
    <dbReference type="NCBI Taxonomy" id="222440"/>
    <lineage>
        <taxon>Eukaryota</taxon>
        <taxon>Metamonada</taxon>
        <taxon>Preaxostyla</taxon>
        <taxon>Oxymonadida</taxon>
        <taxon>Streblomastigidae</taxon>
        <taxon>Streblomastix</taxon>
    </lineage>
</organism>
<name>A0A5J4TCK5_9EUKA</name>
<gene>
    <name evidence="1" type="ORF">EZS28_048476</name>
</gene>
<evidence type="ECO:0000313" key="2">
    <source>
        <dbReference type="Proteomes" id="UP000324800"/>
    </source>
</evidence>
<feature type="non-terminal residue" evidence="1">
    <location>
        <position position="257"/>
    </location>
</feature>
<dbReference type="Proteomes" id="UP000324800">
    <property type="component" value="Unassembled WGS sequence"/>
</dbReference>
<proteinExistence type="predicted"/>
<sequence length="257" mass="28771">MDIWTLAFSCSRITSRQTWTISCTEGYQQDPISQTHSEFNESFIQQAGQIPFALGSPVVLHSHLSLDIPTKYYGSFVHLQPQGQFDSMQVHESVDVQQAGHYPFPAHGSPVDRHQHGQVIESVSQTQTSVSSRYDQQQTGHSSLPALVSLVFQLVQLAEGWLIKSDVKKKLMLSDAVFPRFLARTPVTRNLAITVINEITQLEDEGTINTFLPVEESVQLANRIARSRQFFVGGSVSELRELANSNPKAYEELTKIN</sequence>
<reference evidence="1 2" key="1">
    <citation type="submission" date="2019-03" db="EMBL/GenBank/DDBJ databases">
        <title>Single cell metagenomics reveals metabolic interactions within the superorganism composed of flagellate Streblomastix strix and complex community of Bacteroidetes bacteria on its surface.</title>
        <authorList>
            <person name="Treitli S.C."/>
            <person name="Kolisko M."/>
            <person name="Husnik F."/>
            <person name="Keeling P."/>
            <person name="Hampl V."/>
        </authorList>
    </citation>
    <scope>NUCLEOTIDE SEQUENCE [LARGE SCALE GENOMIC DNA]</scope>
    <source>
        <strain evidence="1">ST1C</strain>
    </source>
</reference>
<dbReference type="AlphaFoldDB" id="A0A5J4TCK5"/>
<dbReference type="EMBL" id="SNRW01033701">
    <property type="protein sequence ID" value="KAA6355997.1"/>
    <property type="molecule type" value="Genomic_DNA"/>
</dbReference>
<accession>A0A5J4TCK5</accession>
<evidence type="ECO:0000313" key="1">
    <source>
        <dbReference type="EMBL" id="KAA6355997.1"/>
    </source>
</evidence>
<protein>
    <submittedName>
        <fullName evidence="1">Uncharacterized protein</fullName>
    </submittedName>
</protein>